<feature type="domain" description="HIRAN" evidence="3">
    <location>
        <begin position="71"/>
        <end position="170"/>
    </location>
</feature>
<keyword evidence="1" id="KW-0479">Metal-binding</keyword>
<keyword evidence="2" id="KW-0378">Hydrolase</keyword>
<reference evidence="4 5" key="1">
    <citation type="submission" date="2021-01" db="EMBL/GenBank/DDBJ databases">
        <title>Genomic Encyclopedia of Type Strains, Phase IV (KMG-IV): sequencing the most valuable type-strain genomes for metagenomic binning, comparative biology and taxonomic classification.</title>
        <authorList>
            <person name="Goeker M."/>
        </authorList>
    </citation>
    <scope>NUCLEOTIDE SEQUENCE [LARGE SCALE GENOMIC DNA]</scope>
    <source>
        <strain evidence="4 5">DSM 25879</strain>
    </source>
</reference>
<gene>
    <name evidence="4" type="ORF">JOC95_001913</name>
</gene>
<dbReference type="InterPro" id="IPR014905">
    <property type="entry name" value="HIRAN"/>
</dbReference>
<name>A0ABS2NZK2_9BACI</name>
<dbReference type="Gene3D" id="3.30.70.2330">
    <property type="match status" value="1"/>
</dbReference>
<sequence>MDKIYKSDHLFESFNRRIPDRSRIGYEDFIQEFNLSDRADRMDILQATRGALANDPYTFEQPLRLNEETLRATFYVNGMRHRESIRDSWMYEVAPGDVLHLELEPKNNADPFAVKILTSNDMHLGYVPGIYNQALHALLKRDVPLTLLVRKVRPAFSPQWWEKYSLKPKSP</sequence>
<dbReference type="SMART" id="SM00910">
    <property type="entry name" value="HIRAN"/>
    <property type="match status" value="1"/>
</dbReference>
<comment type="caution">
    <text evidence="4">The sequence shown here is derived from an EMBL/GenBank/DDBJ whole genome shotgun (WGS) entry which is preliminary data.</text>
</comment>
<dbReference type="EMBL" id="JAFBED010000003">
    <property type="protein sequence ID" value="MBM7620061.1"/>
    <property type="molecule type" value="Genomic_DNA"/>
</dbReference>
<protein>
    <recommendedName>
        <fullName evidence="3">HIRAN domain-containing protein</fullName>
    </recommendedName>
</protein>
<accession>A0ABS2NZK2</accession>
<proteinExistence type="predicted"/>
<organism evidence="4 5">
    <name type="scientific">Sutcliffiella tianshenii</name>
    <dbReference type="NCBI Taxonomy" id="1463404"/>
    <lineage>
        <taxon>Bacteria</taxon>
        <taxon>Bacillati</taxon>
        <taxon>Bacillota</taxon>
        <taxon>Bacilli</taxon>
        <taxon>Bacillales</taxon>
        <taxon>Bacillaceae</taxon>
        <taxon>Sutcliffiella</taxon>
    </lineage>
</organism>
<evidence type="ECO:0000256" key="1">
    <source>
        <dbReference type="ARBA" id="ARBA00022723"/>
    </source>
</evidence>
<dbReference type="RefSeq" id="WP_204415417.1">
    <property type="nucleotide sequence ID" value="NZ_JAFBED010000003.1"/>
</dbReference>
<dbReference type="Proteomes" id="UP000737402">
    <property type="component" value="Unassembled WGS sequence"/>
</dbReference>
<keyword evidence="5" id="KW-1185">Reference proteome</keyword>
<evidence type="ECO:0000313" key="5">
    <source>
        <dbReference type="Proteomes" id="UP000737402"/>
    </source>
</evidence>
<evidence type="ECO:0000256" key="2">
    <source>
        <dbReference type="ARBA" id="ARBA00022801"/>
    </source>
</evidence>
<dbReference type="Pfam" id="PF08797">
    <property type="entry name" value="HIRAN"/>
    <property type="match status" value="1"/>
</dbReference>
<evidence type="ECO:0000259" key="3">
    <source>
        <dbReference type="SMART" id="SM00910"/>
    </source>
</evidence>
<evidence type="ECO:0000313" key="4">
    <source>
        <dbReference type="EMBL" id="MBM7620061.1"/>
    </source>
</evidence>